<dbReference type="GO" id="GO:0006660">
    <property type="term" value="P:phosphatidylserine catabolic process"/>
    <property type="evidence" value="ECO:0007669"/>
    <property type="project" value="TreeGrafter"/>
</dbReference>
<dbReference type="PANTHER" id="PTHR12277:SF72">
    <property type="entry name" value="BAT5L PROTEIN"/>
    <property type="match status" value="1"/>
</dbReference>
<evidence type="ECO:0000313" key="1">
    <source>
        <dbReference type="EMBL" id="OQV20364.1"/>
    </source>
</evidence>
<dbReference type="GO" id="GO:0047372">
    <property type="term" value="F:monoacylglycerol lipase activity"/>
    <property type="evidence" value="ECO:0007669"/>
    <property type="project" value="TreeGrafter"/>
</dbReference>
<comment type="caution">
    <text evidence="1">The sequence shown here is derived from an EMBL/GenBank/DDBJ whole genome shotgun (WGS) entry which is preliminary data.</text>
</comment>
<dbReference type="EMBL" id="MTYJ01000031">
    <property type="protein sequence ID" value="OQV20364.1"/>
    <property type="molecule type" value="Genomic_DNA"/>
</dbReference>
<protein>
    <submittedName>
        <fullName evidence="1">Protein ABHD16A</fullName>
    </submittedName>
</protein>
<dbReference type="SUPFAM" id="SSF53474">
    <property type="entry name" value="alpha/beta-Hydrolases"/>
    <property type="match status" value="1"/>
</dbReference>
<dbReference type="AlphaFoldDB" id="A0A1W0WYS8"/>
<gene>
    <name evidence="1" type="ORF">BV898_05651</name>
</gene>
<sequence>MAHRYDYQVDFKDLEVAYTARDCLTGDDGTRTSGSSEVDKEKHREVRLSSVDDKITRSVPVKRPGTSRFGIQRLASRLSHPGSWKGIQESLTEAIEKGRFELATKYDGKRAKLKTADGNLIDTMCVDRRTMSLDGTQSGARGDFLMICCEGNSCFYEIGNMTIALTAGFSAFGWNTPGFCCSTGVPEPEQVRRAIDTVMQYALNVLQFDEANIVLFGYSIGGYPATWAATQYPKIRGLFLDACFDELLPLVQLHLQGKMNSLTEMVLKNQDTNLNIAELLKRYRGPVTIVRRDRDNIIGKNAGGSSGYVNHTNRLLKSLLVSRYPDIVNKDTFPILEEWLNLYDATQAHLLEHFHVKCPVCPAFLDDYLREHCREPEMDFPALIGKEWDLEMREHVTLYLANRHLKTFSGDHVSYLPSRLLQLPWDPSRVFSKRS</sequence>
<accession>A0A1W0WYS8</accession>
<dbReference type="GO" id="GO:0052651">
    <property type="term" value="P:monoacylglycerol catabolic process"/>
    <property type="evidence" value="ECO:0007669"/>
    <property type="project" value="TreeGrafter"/>
</dbReference>
<dbReference type="GO" id="GO:0004620">
    <property type="term" value="F:phospholipase activity"/>
    <property type="evidence" value="ECO:0007669"/>
    <property type="project" value="TreeGrafter"/>
</dbReference>
<keyword evidence="2" id="KW-1185">Reference proteome</keyword>
<dbReference type="Gene3D" id="3.40.50.1820">
    <property type="entry name" value="alpha/beta hydrolase"/>
    <property type="match status" value="1"/>
</dbReference>
<evidence type="ECO:0000313" key="2">
    <source>
        <dbReference type="Proteomes" id="UP000192578"/>
    </source>
</evidence>
<proteinExistence type="predicted"/>
<organism evidence="1 2">
    <name type="scientific">Hypsibius exemplaris</name>
    <name type="common">Freshwater tardigrade</name>
    <dbReference type="NCBI Taxonomy" id="2072580"/>
    <lineage>
        <taxon>Eukaryota</taxon>
        <taxon>Metazoa</taxon>
        <taxon>Ecdysozoa</taxon>
        <taxon>Tardigrada</taxon>
        <taxon>Eutardigrada</taxon>
        <taxon>Parachela</taxon>
        <taxon>Hypsibioidea</taxon>
        <taxon>Hypsibiidae</taxon>
        <taxon>Hypsibius</taxon>
    </lineage>
</organism>
<dbReference type="InterPro" id="IPR029058">
    <property type="entry name" value="AB_hydrolase_fold"/>
</dbReference>
<dbReference type="PANTHER" id="PTHR12277">
    <property type="entry name" value="ALPHA/BETA HYDROLASE DOMAIN-CONTAINING PROTEIN"/>
    <property type="match status" value="1"/>
</dbReference>
<reference evidence="2" key="1">
    <citation type="submission" date="2017-01" db="EMBL/GenBank/DDBJ databases">
        <title>Comparative genomics of anhydrobiosis in the tardigrade Hypsibius dujardini.</title>
        <authorList>
            <person name="Yoshida Y."/>
            <person name="Koutsovoulos G."/>
            <person name="Laetsch D."/>
            <person name="Stevens L."/>
            <person name="Kumar S."/>
            <person name="Horikawa D."/>
            <person name="Ishino K."/>
            <person name="Komine S."/>
            <person name="Tomita M."/>
            <person name="Blaxter M."/>
            <person name="Arakawa K."/>
        </authorList>
    </citation>
    <scope>NUCLEOTIDE SEQUENCE [LARGE SCALE GENOMIC DNA]</scope>
    <source>
        <strain evidence="2">Z151</strain>
    </source>
</reference>
<name>A0A1W0WYS8_HYPEX</name>
<dbReference type="GO" id="GO:0012505">
    <property type="term" value="C:endomembrane system"/>
    <property type="evidence" value="ECO:0007669"/>
    <property type="project" value="TreeGrafter"/>
</dbReference>
<dbReference type="OrthoDB" id="6412627at2759"/>
<dbReference type="Proteomes" id="UP000192578">
    <property type="component" value="Unassembled WGS sequence"/>
</dbReference>